<sequence>FFVEKDTNAELLIKEAISITAKVTKIDCFPKEGTSIFEERLKITQDAIVDAEIITGKNSQPLVGNVELLLKEQLTMVVQNTSLVHEKGKVAIQQTLGEKGPATRLLVQERVIEEVNSTIVSTEEARKESPLNINDQSEVPDHEKEHPKELVAQ</sequence>
<evidence type="ECO:0000313" key="3">
    <source>
        <dbReference type="Proteomes" id="UP000824469"/>
    </source>
</evidence>
<feature type="compositionally biased region" description="Basic and acidic residues" evidence="1">
    <location>
        <begin position="139"/>
        <end position="153"/>
    </location>
</feature>
<feature type="non-terminal residue" evidence="2">
    <location>
        <position position="1"/>
    </location>
</feature>
<comment type="caution">
    <text evidence="2">The sequence shown here is derived from an EMBL/GenBank/DDBJ whole genome shotgun (WGS) entry which is preliminary data.</text>
</comment>
<evidence type="ECO:0000313" key="2">
    <source>
        <dbReference type="EMBL" id="KAH9287469.1"/>
    </source>
</evidence>
<organism evidence="2 3">
    <name type="scientific">Taxus chinensis</name>
    <name type="common">Chinese yew</name>
    <name type="synonym">Taxus wallichiana var. chinensis</name>
    <dbReference type="NCBI Taxonomy" id="29808"/>
    <lineage>
        <taxon>Eukaryota</taxon>
        <taxon>Viridiplantae</taxon>
        <taxon>Streptophyta</taxon>
        <taxon>Embryophyta</taxon>
        <taxon>Tracheophyta</taxon>
        <taxon>Spermatophyta</taxon>
        <taxon>Pinopsida</taxon>
        <taxon>Pinidae</taxon>
        <taxon>Conifers II</taxon>
        <taxon>Cupressales</taxon>
        <taxon>Taxaceae</taxon>
        <taxon>Taxus</taxon>
    </lineage>
</organism>
<accession>A0AA38EXY3</accession>
<evidence type="ECO:0000256" key="1">
    <source>
        <dbReference type="SAM" id="MobiDB-lite"/>
    </source>
</evidence>
<keyword evidence="3" id="KW-1185">Reference proteome</keyword>
<gene>
    <name evidence="2" type="ORF">KI387_031586</name>
</gene>
<dbReference type="EMBL" id="JAHRHJ020003813">
    <property type="protein sequence ID" value="KAH9287469.1"/>
    <property type="molecule type" value="Genomic_DNA"/>
</dbReference>
<feature type="region of interest" description="Disordered" evidence="1">
    <location>
        <begin position="119"/>
        <end position="153"/>
    </location>
</feature>
<dbReference type="Proteomes" id="UP000824469">
    <property type="component" value="Unassembled WGS sequence"/>
</dbReference>
<dbReference type="AlphaFoldDB" id="A0AA38EXY3"/>
<feature type="non-terminal residue" evidence="2">
    <location>
        <position position="153"/>
    </location>
</feature>
<name>A0AA38EXY3_TAXCH</name>
<reference evidence="2 3" key="1">
    <citation type="journal article" date="2021" name="Nat. Plants">
        <title>The Taxus genome provides insights into paclitaxel biosynthesis.</title>
        <authorList>
            <person name="Xiong X."/>
            <person name="Gou J."/>
            <person name="Liao Q."/>
            <person name="Li Y."/>
            <person name="Zhou Q."/>
            <person name="Bi G."/>
            <person name="Li C."/>
            <person name="Du R."/>
            <person name="Wang X."/>
            <person name="Sun T."/>
            <person name="Guo L."/>
            <person name="Liang H."/>
            <person name="Lu P."/>
            <person name="Wu Y."/>
            <person name="Zhang Z."/>
            <person name="Ro D.K."/>
            <person name="Shang Y."/>
            <person name="Huang S."/>
            <person name="Yan J."/>
        </authorList>
    </citation>
    <scope>NUCLEOTIDE SEQUENCE [LARGE SCALE GENOMIC DNA]</scope>
    <source>
        <strain evidence="2">Ta-2019</strain>
    </source>
</reference>
<protein>
    <submittedName>
        <fullName evidence="2">Uncharacterized protein</fullName>
    </submittedName>
</protein>
<proteinExistence type="predicted"/>